<sequence>MLRAFLLVLMTFVCSISSAQIRNESQFNPMSNRFEESVTDTLINRNEITVQISGKTSYKDYKVINFDLDSIYVDTTMSIQTYYEFNQQKRDQFGRMSLPNQGQTYNDLTFSFYNSNLFPDIGARTKHDRYYSKEDVVYYYVPTPTTQLMYRTGMEQGQVAEGIFTFNSSEQINSSISFKGTRSLGHYVSNLSDLGSFRVTSNYHTKNERYYLRAHIAAQDVINQENGGLTDDSIEDFESGDSNFKDRARLETNFVGGESILRGNRYYFDHFYKLWKGNDSIPSKKFSHLSIGHIFNYERKHFQYNQEGTSDIFGNAFTSDIEDEVENFSLYNELFVQFRSPYVLGDFVVSLSNYDYTYGYDRILISEETVINDRLDGNVVSVGAKWTTDLKKFNLKAEAKSILAGNLEGYFLGGGASFKLDTVTSFYADAFTHNKSPNFNFLLFQSDYKAFNWQTNFKNEQRTGLLFGIRSAKWLDAEVSVTNLDSYTYFQAEGDIVKPIQTSQSIQYLKVNVRKEFRLGKFALDNSFIYQEASDNGDIFPVPRFVTRNSLYFSDWIFKGDPLQLQTGITFNYFSKFNLQLYNPVLGEFAVQNEGEYGGFPMFDFFINAQVQRTRMYLLFEHINSDLTGYNYYSSPGVPYRDFMVRFGIIWNFFI</sequence>
<dbReference type="Pfam" id="PF14121">
    <property type="entry name" value="Porin_10"/>
    <property type="match status" value="1"/>
</dbReference>
<protein>
    <submittedName>
        <fullName evidence="2">Porin</fullName>
    </submittedName>
</protein>
<dbReference type="InterPro" id="IPR025631">
    <property type="entry name" value="Porin_10"/>
</dbReference>
<evidence type="ECO:0000313" key="2">
    <source>
        <dbReference type="EMBL" id="MFD1315479.1"/>
    </source>
</evidence>
<comment type="caution">
    <text evidence="2">The sequence shown here is derived from an EMBL/GenBank/DDBJ whole genome shotgun (WGS) entry which is preliminary data.</text>
</comment>
<keyword evidence="3" id="KW-1185">Reference proteome</keyword>
<dbReference type="RefSeq" id="WP_377177699.1">
    <property type="nucleotide sequence ID" value="NZ_JBHTMY010000003.1"/>
</dbReference>
<organism evidence="2 3">
    <name type="scientific">Namhaeicola litoreus</name>
    <dbReference type="NCBI Taxonomy" id="1052145"/>
    <lineage>
        <taxon>Bacteria</taxon>
        <taxon>Pseudomonadati</taxon>
        <taxon>Bacteroidota</taxon>
        <taxon>Flavobacteriia</taxon>
        <taxon>Flavobacteriales</taxon>
        <taxon>Flavobacteriaceae</taxon>
        <taxon>Namhaeicola</taxon>
    </lineage>
</organism>
<accession>A0ABW3Y0X1</accession>
<gene>
    <name evidence="2" type="ORF">ACFQ39_07610</name>
</gene>
<dbReference type="EMBL" id="JBHTMY010000003">
    <property type="protein sequence ID" value="MFD1315479.1"/>
    <property type="molecule type" value="Genomic_DNA"/>
</dbReference>
<dbReference type="Proteomes" id="UP001597201">
    <property type="component" value="Unassembled WGS sequence"/>
</dbReference>
<evidence type="ECO:0000313" key="3">
    <source>
        <dbReference type="Proteomes" id="UP001597201"/>
    </source>
</evidence>
<feature type="chain" id="PRO_5045261273" evidence="1">
    <location>
        <begin position="20"/>
        <end position="655"/>
    </location>
</feature>
<name>A0ABW3Y0X1_9FLAO</name>
<proteinExistence type="predicted"/>
<evidence type="ECO:0000256" key="1">
    <source>
        <dbReference type="SAM" id="SignalP"/>
    </source>
</evidence>
<keyword evidence="1" id="KW-0732">Signal</keyword>
<feature type="signal peptide" evidence="1">
    <location>
        <begin position="1"/>
        <end position="19"/>
    </location>
</feature>
<reference evidence="3" key="1">
    <citation type="journal article" date="2019" name="Int. J. Syst. Evol. Microbiol.">
        <title>The Global Catalogue of Microorganisms (GCM) 10K type strain sequencing project: providing services to taxonomists for standard genome sequencing and annotation.</title>
        <authorList>
            <consortium name="The Broad Institute Genomics Platform"/>
            <consortium name="The Broad Institute Genome Sequencing Center for Infectious Disease"/>
            <person name="Wu L."/>
            <person name="Ma J."/>
        </authorList>
    </citation>
    <scope>NUCLEOTIDE SEQUENCE [LARGE SCALE GENOMIC DNA]</scope>
    <source>
        <strain evidence="3">CCUG 61485</strain>
    </source>
</reference>